<dbReference type="SUPFAM" id="SSF54593">
    <property type="entry name" value="Glyoxalase/Bleomycin resistance protein/Dihydroxybiphenyl dioxygenase"/>
    <property type="match status" value="1"/>
</dbReference>
<dbReference type="InterPro" id="IPR029068">
    <property type="entry name" value="Glyas_Bleomycin-R_OHBP_Dase"/>
</dbReference>
<dbReference type="Proteomes" id="UP001597468">
    <property type="component" value="Unassembled WGS sequence"/>
</dbReference>
<name>A0ABW5IZH1_9FLAO</name>
<evidence type="ECO:0000313" key="2">
    <source>
        <dbReference type="EMBL" id="MFD2518432.1"/>
    </source>
</evidence>
<dbReference type="RefSeq" id="WP_380752541.1">
    <property type="nucleotide sequence ID" value="NZ_JBHULT010000010.1"/>
</dbReference>
<dbReference type="Gene3D" id="3.10.180.10">
    <property type="entry name" value="2,3-Dihydroxybiphenyl 1,2-Dioxygenase, domain 1"/>
    <property type="match status" value="1"/>
</dbReference>
<dbReference type="EMBL" id="JBHULT010000010">
    <property type="protein sequence ID" value="MFD2518432.1"/>
    <property type="molecule type" value="Genomic_DNA"/>
</dbReference>
<evidence type="ECO:0000313" key="3">
    <source>
        <dbReference type="Proteomes" id="UP001597468"/>
    </source>
</evidence>
<protein>
    <submittedName>
        <fullName evidence="2">VOC family protein</fullName>
    </submittedName>
</protein>
<dbReference type="Pfam" id="PF00903">
    <property type="entry name" value="Glyoxalase"/>
    <property type="match status" value="1"/>
</dbReference>
<gene>
    <name evidence="2" type="ORF">ACFSTG_11040</name>
</gene>
<dbReference type="CDD" id="cd07247">
    <property type="entry name" value="SgaA_N_like"/>
    <property type="match status" value="1"/>
</dbReference>
<sequence length="135" mass="14699">MGGGTTRNKKGKGIFKDYVSWFEIPAVNFQQSVDFYNYIYGIEMETNFDGNYAMAFFPANEGIGGAIVSGPGSTPSDTGPLLYLNGGKDLNIILKKVEKAGGRIIMPKTLINEEAGYFAIFIDSEGNKLALHSKK</sequence>
<organism evidence="2 3">
    <name type="scientific">Salinimicrobium flavum</name>
    <dbReference type="NCBI Taxonomy" id="1737065"/>
    <lineage>
        <taxon>Bacteria</taxon>
        <taxon>Pseudomonadati</taxon>
        <taxon>Bacteroidota</taxon>
        <taxon>Flavobacteriia</taxon>
        <taxon>Flavobacteriales</taxon>
        <taxon>Flavobacteriaceae</taxon>
        <taxon>Salinimicrobium</taxon>
    </lineage>
</organism>
<accession>A0ABW5IZH1</accession>
<reference evidence="3" key="1">
    <citation type="journal article" date="2019" name="Int. J. Syst. Evol. Microbiol.">
        <title>The Global Catalogue of Microorganisms (GCM) 10K type strain sequencing project: providing services to taxonomists for standard genome sequencing and annotation.</title>
        <authorList>
            <consortium name="The Broad Institute Genomics Platform"/>
            <consortium name="The Broad Institute Genome Sequencing Center for Infectious Disease"/>
            <person name="Wu L."/>
            <person name="Ma J."/>
        </authorList>
    </citation>
    <scope>NUCLEOTIDE SEQUENCE [LARGE SCALE GENOMIC DNA]</scope>
    <source>
        <strain evidence="3">KCTC 42585</strain>
    </source>
</reference>
<feature type="domain" description="Glyoxalase/fosfomycin resistance/dioxygenase" evidence="1">
    <location>
        <begin position="21"/>
        <end position="130"/>
    </location>
</feature>
<proteinExistence type="predicted"/>
<evidence type="ECO:0000259" key="1">
    <source>
        <dbReference type="Pfam" id="PF00903"/>
    </source>
</evidence>
<keyword evidence="3" id="KW-1185">Reference proteome</keyword>
<dbReference type="InterPro" id="IPR004360">
    <property type="entry name" value="Glyas_Fos-R_dOase_dom"/>
</dbReference>
<comment type="caution">
    <text evidence="2">The sequence shown here is derived from an EMBL/GenBank/DDBJ whole genome shotgun (WGS) entry which is preliminary data.</text>
</comment>